<organism evidence="2 3">
    <name type="scientific">Dryococelus australis</name>
    <dbReference type="NCBI Taxonomy" id="614101"/>
    <lineage>
        <taxon>Eukaryota</taxon>
        <taxon>Metazoa</taxon>
        <taxon>Ecdysozoa</taxon>
        <taxon>Arthropoda</taxon>
        <taxon>Hexapoda</taxon>
        <taxon>Insecta</taxon>
        <taxon>Pterygota</taxon>
        <taxon>Neoptera</taxon>
        <taxon>Polyneoptera</taxon>
        <taxon>Phasmatodea</taxon>
        <taxon>Verophasmatodea</taxon>
        <taxon>Anareolatae</taxon>
        <taxon>Phasmatidae</taxon>
        <taxon>Eurycanthinae</taxon>
        <taxon>Dryococelus</taxon>
    </lineage>
</organism>
<dbReference type="Proteomes" id="UP001159363">
    <property type="component" value="Chromosome 10"/>
</dbReference>
<keyword evidence="3" id="KW-1185">Reference proteome</keyword>
<protein>
    <submittedName>
        <fullName evidence="2">Uncharacterized protein</fullName>
    </submittedName>
</protein>
<feature type="region of interest" description="Disordered" evidence="1">
    <location>
        <begin position="308"/>
        <end position="361"/>
    </location>
</feature>
<evidence type="ECO:0000256" key="1">
    <source>
        <dbReference type="SAM" id="MobiDB-lite"/>
    </source>
</evidence>
<proteinExistence type="predicted"/>
<sequence>MSLFGRHSGLEHTQPLEIRERFAERLPPLPGDVRTISLCPKHEAKGPTNTILHEPSLRPGHTPNPALTGRPTGSNPASAPPENVSILFQTRRVLARSGWKAVSGGAEKTKGRGVNTVPCPLKSRCFRRSGNRLRGIPILAAAIWSSSRHLSILASLGLLLPVALSRVARAQDPTPVTILPICHSPPEETVCQCCAAIIHAARRGDGRRCNLWPHRTREATEAKRPSYNLDLQQKKKKCRTARWRAGRTTRLQPRRTGFDSRPGSPPERGHWSAGSLGDLPFPPLLHSVSTPHSPRFNLVGSHELDGKSLANISTPAQPMRVKRGEYEAPAERNSKGEREIPRKPADQRHSPARSHCGPCID</sequence>
<feature type="compositionally biased region" description="Basic residues" evidence="1">
    <location>
        <begin position="238"/>
        <end position="247"/>
    </location>
</feature>
<accession>A0ABQ9GJZ7</accession>
<feature type="region of interest" description="Disordered" evidence="1">
    <location>
        <begin position="238"/>
        <end position="275"/>
    </location>
</feature>
<evidence type="ECO:0000313" key="3">
    <source>
        <dbReference type="Proteomes" id="UP001159363"/>
    </source>
</evidence>
<gene>
    <name evidence="2" type="ORF">PR048_025955</name>
</gene>
<feature type="compositionally biased region" description="Basic and acidic residues" evidence="1">
    <location>
        <begin position="322"/>
        <end position="349"/>
    </location>
</feature>
<comment type="caution">
    <text evidence="2">The sequence shown here is derived from an EMBL/GenBank/DDBJ whole genome shotgun (WGS) entry which is preliminary data.</text>
</comment>
<reference evidence="2 3" key="1">
    <citation type="submission" date="2023-02" db="EMBL/GenBank/DDBJ databases">
        <title>LHISI_Scaffold_Assembly.</title>
        <authorList>
            <person name="Stuart O.P."/>
            <person name="Cleave R."/>
            <person name="Magrath M.J.L."/>
            <person name="Mikheyev A.S."/>
        </authorList>
    </citation>
    <scope>NUCLEOTIDE SEQUENCE [LARGE SCALE GENOMIC DNA]</scope>
    <source>
        <strain evidence="2">Daus_M_001</strain>
        <tissue evidence="2">Leg muscle</tissue>
    </source>
</reference>
<name>A0ABQ9GJZ7_9NEOP</name>
<evidence type="ECO:0000313" key="2">
    <source>
        <dbReference type="EMBL" id="KAJ8872351.1"/>
    </source>
</evidence>
<feature type="region of interest" description="Disordered" evidence="1">
    <location>
        <begin position="44"/>
        <end position="81"/>
    </location>
</feature>
<dbReference type="EMBL" id="JARBHB010000011">
    <property type="protein sequence ID" value="KAJ8872351.1"/>
    <property type="molecule type" value="Genomic_DNA"/>
</dbReference>